<dbReference type="FunFam" id="1.20.120.140:FF:000001">
    <property type="entry name" value="Signal recognition particle GTPase"/>
    <property type="match status" value="1"/>
</dbReference>
<dbReference type="GO" id="GO:0006616">
    <property type="term" value="P:SRP-dependent cotranslational protein targeting to membrane, translocation"/>
    <property type="evidence" value="ECO:0000318"/>
    <property type="project" value="GO_Central"/>
</dbReference>
<keyword evidence="7 13" id="KW-0256">Endoplasmic reticulum</keyword>
<comment type="subunit">
    <text evidence="13">Fungal signal recognition particle consists of a 7S RNA molecule (scR1) and at least six protein subunits: srp72, srp68, srp54, sec65, srp21 and srp14.</text>
</comment>
<sequence length="565" mass="61000">MVLAELGKRINTALKTLTTATVIDEEALEAILKEICGALLESDVNVRLVQSLRKNIKSIVNLQELSSGINKKRIIQKAIFDELCKLVDPGQGVVAFKPRKGKPNVIMFVGLQGSGKTTTCTKMAYYYQRKGYRTCLVCTDTFRAGAFDQLKQNATKAKIPYYGSYTESDPVQLAMEGVDKFKVEGFEVIIVDTSGRHRQETELFQEMQQISNVIKPDNVVFVLDGTIGQAADAHARAFQETVDIGSIVITKMDGHAKGGGAISAVAATGSPILFIGTGEHIHDLEIFKSQSFVRKMLGSQLLAIDIASKKSMGDIDGLMETVQDMKLENTDLMKNIEQGKFTLRSMKQQFELVTSMGPISKLASMIPGMPQEMLAQMDGQDGPGLIKRFMCIFDSMTETELDSDGKVFNVHPTRIYRVAKGSGVTVQEIETLLVQFKQMAGMIKSIGGSKSMLNKMAAGNQRGGVHPNQMAKMQSQFSKMMPPGMMQQMMGRGGAGGMPDMSALAEMMGGMGGEGGMPDMSALANMMGGMGGMGGLQNLMGGLGGGANGAPSMGRGKNIRTVRRK</sequence>
<dbReference type="Gene3D" id="1.20.120.140">
    <property type="entry name" value="Signal recognition particle SRP54, nucleotide-binding domain"/>
    <property type="match status" value="1"/>
</dbReference>
<protein>
    <recommendedName>
        <fullName evidence="13">Signal recognition particle 54 kDa protein</fullName>
    </recommendedName>
</protein>
<evidence type="ECO:0000256" key="4">
    <source>
        <dbReference type="ARBA" id="ARBA00022490"/>
    </source>
</evidence>
<dbReference type="Pfam" id="PF00448">
    <property type="entry name" value="SRP54"/>
    <property type="match status" value="1"/>
</dbReference>
<dbReference type="PROSITE" id="PS00300">
    <property type="entry name" value="SRP54"/>
    <property type="match status" value="1"/>
</dbReference>
<dbReference type="GeneID" id="18242347"/>
<dbReference type="GO" id="GO:0030942">
    <property type="term" value="F:endoplasmic reticulum signal peptide binding"/>
    <property type="evidence" value="ECO:0000318"/>
    <property type="project" value="GO_Central"/>
</dbReference>
<dbReference type="InterPro" id="IPR003593">
    <property type="entry name" value="AAA+_ATPase"/>
</dbReference>
<evidence type="ECO:0000256" key="6">
    <source>
        <dbReference type="ARBA" id="ARBA00022801"/>
    </source>
</evidence>
<dbReference type="InterPro" id="IPR036225">
    <property type="entry name" value="SRP/SRP_N"/>
</dbReference>
<keyword evidence="16" id="KW-1185">Reference proteome</keyword>
<dbReference type="SUPFAM" id="SSF47446">
    <property type="entry name" value="Signal peptide-binding domain"/>
    <property type="match status" value="1"/>
</dbReference>
<dbReference type="FunCoup" id="F4NXE8">
    <property type="interactions" value="526"/>
</dbReference>
<dbReference type="InterPro" id="IPR004125">
    <property type="entry name" value="Signal_recog_particle_SRP54_M"/>
</dbReference>
<comment type="similarity">
    <text evidence="3 13">Belongs to the GTP-binding SRP family. SRP54 subfamily.</text>
</comment>
<dbReference type="InterPro" id="IPR042101">
    <property type="entry name" value="SRP54_N_sf"/>
</dbReference>
<dbReference type="SMART" id="SM00382">
    <property type="entry name" value="AAA"/>
    <property type="match status" value="1"/>
</dbReference>
<evidence type="ECO:0000256" key="5">
    <source>
        <dbReference type="ARBA" id="ARBA00022741"/>
    </source>
</evidence>
<accession>F4NXE8</accession>
<dbReference type="CDD" id="cd17875">
    <property type="entry name" value="SRP54_G"/>
    <property type="match status" value="1"/>
</dbReference>
<keyword evidence="11 13" id="KW-0687">Ribonucleoprotein</keyword>
<evidence type="ECO:0000256" key="1">
    <source>
        <dbReference type="ARBA" id="ARBA00004240"/>
    </source>
</evidence>
<dbReference type="FunFam" id="3.40.50.300:FF:000022">
    <property type="entry name" value="Signal recognition particle 54 kDa subunit"/>
    <property type="match status" value="1"/>
</dbReference>
<reference evidence="15 16" key="1">
    <citation type="submission" date="2009-12" db="EMBL/GenBank/DDBJ databases">
        <title>The draft genome of Batrachochytrium dendrobatidis.</title>
        <authorList>
            <consortium name="US DOE Joint Genome Institute (JGI-PGF)"/>
            <person name="Kuo A."/>
            <person name="Salamov A."/>
            <person name="Schmutz J."/>
            <person name="Lucas S."/>
            <person name="Pitluck S."/>
            <person name="Rosenblum E."/>
            <person name="Stajich J."/>
            <person name="Eisen M."/>
            <person name="Grigoriev I.V."/>
        </authorList>
    </citation>
    <scope>NUCLEOTIDE SEQUENCE [LARGE SCALE GENOMIC DNA]</scope>
    <source>
        <strain evidence="16">JAM81 / FGSC 10211</strain>
    </source>
</reference>
<evidence type="ECO:0000256" key="3">
    <source>
        <dbReference type="ARBA" id="ARBA00005450"/>
    </source>
</evidence>
<evidence type="ECO:0000256" key="10">
    <source>
        <dbReference type="ARBA" id="ARBA00023135"/>
    </source>
</evidence>
<gene>
    <name evidence="15" type="ORF">BATDEDRAFT_86146</name>
</gene>
<dbReference type="SMART" id="SM00962">
    <property type="entry name" value="SRP54"/>
    <property type="match status" value="1"/>
</dbReference>
<dbReference type="HOGENOM" id="CLU_009301_6_1_1"/>
<evidence type="ECO:0000256" key="7">
    <source>
        <dbReference type="ARBA" id="ARBA00022824"/>
    </source>
</evidence>
<evidence type="ECO:0000256" key="12">
    <source>
        <dbReference type="ARBA" id="ARBA00048157"/>
    </source>
</evidence>
<dbReference type="InterPro" id="IPR036891">
    <property type="entry name" value="Signal_recog_part_SRP54_M_sf"/>
</dbReference>
<dbReference type="GO" id="GO:0008312">
    <property type="term" value="F:7S RNA binding"/>
    <property type="evidence" value="ECO:0000318"/>
    <property type="project" value="GO_Central"/>
</dbReference>
<dbReference type="GO" id="GO:0003924">
    <property type="term" value="F:GTPase activity"/>
    <property type="evidence" value="ECO:0007669"/>
    <property type="project" value="UniProtKB-UniRule"/>
</dbReference>
<dbReference type="Pfam" id="PF02978">
    <property type="entry name" value="SRP_SPB"/>
    <property type="match status" value="1"/>
</dbReference>
<dbReference type="RefSeq" id="XP_006677008.1">
    <property type="nucleotide sequence ID" value="XM_006676945.1"/>
</dbReference>
<dbReference type="GO" id="GO:0005783">
    <property type="term" value="C:endoplasmic reticulum"/>
    <property type="evidence" value="ECO:0007669"/>
    <property type="project" value="UniProtKB-SubCell"/>
</dbReference>
<evidence type="ECO:0000256" key="9">
    <source>
        <dbReference type="ARBA" id="ARBA00023134"/>
    </source>
</evidence>
<feature type="domain" description="SRP54-type proteins GTP-binding" evidence="14">
    <location>
        <begin position="271"/>
        <end position="284"/>
    </location>
</feature>
<dbReference type="SUPFAM" id="SSF47364">
    <property type="entry name" value="Domain of the SRP/SRP receptor G-proteins"/>
    <property type="match status" value="1"/>
</dbReference>
<dbReference type="SMART" id="SM00963">
    <property type="entry name" value="SRP54_N"/>
    <property type="match status" value="1"/>
</dbReference>
<dbReference type="InterPro" id="IPR022941">
    <property type="entry name" value="SRP54"/>
</dbReference>
<proteinExistence type="inferred from homology"/>
<dbReference type="InterPro" id="IPR006325">
    <property type="entry name" value="SRP54_euk"/>
</dbReference>
<evidence type="ECO:0000256" key="11">
    <source>
        <dbReference type="ARBA" id="ARBA00023274"/>
    </source>
</evidence>
<dbReference type="OrthoDB" id="10250817at2759"/>
<dbReference type="STRING" id="684364.F4NXE8"/>
<evidence type="ECO:0000256" key="8">
    <source>
        <dbReference type="ARBA" id="ARBA00022884"/>
    </source>
</evidence>
<keyword evidence="6" id="KW-0378">Hydrolase</keyword>
<dbReference type="Pfam" id="PF02881">
    <property type="entry name" value="SRP54_N"/>
    <property type="match status" value="1"/>
</dbReference>
<dbReference type="PANTHER" id="PTHR11564">
    <property type="entry name" value="SIGNAL RECOGNITION PARTICLE 54K PROTEIN SRP54"/>
    <property type="match status" value="1"/>
</dbReference>
<dbReference type="GO" id="GO:0005525">
    <property type="term" value="F:GTP binding"/>
    <property type="evidence" value="ECO:0007669"/>
    <property type="project" value="UniProtKB-UniRule"/>
</dbReference>
<name>F4NXE8_BATDJ</name>
<dbReference type="InterPro" id="IPR013822">
    <property type="entry name" value="Signal_recog_particl_SRP54_hlx"/>
</dbReference>
<dbReference type="OMA" id="GMTGQDA"/>
<dbReference type="PANTHER" id="PTHR11564:SF5">
    <property type="entry name" value="SIGNAL RECOGNITION PARTICLE SUBUNIT SRP54"/>
    <property type="match status" value="1"/>
</dbReference>
<keyword evidence="8 13" id="KW-0694">RNA-binding</keyword>
<keyword evidence="5 13" id="KW-0547">Nucleotide-binding</keyword>
<dbReference type="NCBIfam" id="TIGR01425">
    <property type="entry name" value="SRP54_euk"/>
    <property type="match status" value="1"/>
</dbReference>
<evidence type="ECO:0000259" key="14">
    <source>
        <dbReference type="PROSITE" id="PS00300"/>
    </source>
</evidence>
<dbReference type="GO" id="GO:0005829">
    <property type="term" value="C:cytosol"/>
    <property type="evidence" value="ECO:0000318"/>
    <property type="project" value="GO_Central"/>
</dbReference>
<dbReference type="Proteomes" id="UP000007241">
    <property type="component" value="Unassembled WGS sequence"/>
</dbReference>
<comment type="function">
    <text evidence="13">Signal-recognition-particle (SRP) assembly has a crucial role in targeting secretory proteins to the rough endoplasmic reticulum (ER) membrane. SRP is required for the cotranslational protein translocation for ER import and preferentially recognizes strongly hydrophobic signal sequences. It is involved in targeting the nascent chain-ribosome (RNC) complex to the ER and is proposed to participate in the arrest of nascent chain elongation during membrane targeting. SRP54 binds to the signal sequence of presecretory protein when they emerge from the ribosomes. SRP54 interacts with the scR1 RNA and mediates the association of the resulting SRP-RNC complex with the signal recognition particle receptor (SR) via its alpha subunit SRP101. Both, SRP54 and SRP101, are locked in their GTP bound forms in the SRP-RNC-SR complex, which dissociates upon transferring the signal sequence to the protein-conducting channel (translocon). After signal sequence transfer, SRP54 and SRP101 act as reciprocal GTPase-activating proteins (GAPs), thereby resolving their association.</text>
</comment>
<comment type="domain">
    <text evidence="13">The NG domain, also named G domain, is a special guanosine triphosphatase (GTPase) domain, which binds GTP and forms a guanosine 5'-triphosphate (GTP)-dependent complex with a homologous NG domain in the SRP receptor subunit srp101. The two NG domains undergo cooperative rearrangements upon their assembly, which culminate in the reciprocal activation of the GTPase activity of one another. SRP receptor compaction upon binding with cargo-loaded SRP and GTPase rearrangement drive SRP-mediated cotranslational protein translocation into the ER.</text>
</comment>
<dbReference type="InterPro" id="IPR027417">
    <property type="entry name" value="P-loop_NTPase"/>
</dbReference>
<comment type="catalytic activity">
    <reaction evidence="12">
        <text>GTP + H2O = GDP + phosphate + H(+)</text>
        <dbReference type="Rhea" id="RHEA:19669"/>
        <dbReference type="ChEBI" id="CHEBI:15377"/>
        <dbReference type="ChEBI" id="CHEBI:15378"/>
        <dbReference type="ChEBI" id="CHEBI:37565"/>
        <dbReference type="ChEBI" id="CHEBI:43474"/>
        <dbReference type="ChEBI" id="CHEBI:58189"/>
        <dbReference type="EC" id="3.6.5.4"/>
    </reaction>
    <physiologicalReaction direction="left-to-right" evidence="12">
        <dbReference type="Rhea" id="RHEA:19670"/>
    </physiologicalReaction>
</comment>
<dbReference type="InParanoid" id="F4NXE8"/>
<comment type="subcellular location">
    <subcellularLocation>
        <location evidence="2 13">Cytoplasm</location>
    </subcellularLocation>
    <subcellularLocation>
        <location evidence="1 13">Endoplasmic reticulum</location>
    </subcellularLocation>
</comment>
<organism evidence="15 16">
    <name type="scientific">Batrachochytrium dendrobatidis (strain JAM81 / FGSC 10211)</name>
    <name type="common">Frog chytrid fungus</name>
    <dbReference type="NCBI Taxonomy" id="684364"/>
    <lineage>
        <taxon>Eukaryota</taxon>
        <taxon>Fungi</taxon>
        <taxon>Fungi incertae sedis</taxon>
        <taxon>Chytridiomycota</taxon>
        <taxon>Chytridiomycota incertae sedis</taxon>
        <taxon>Chytridiomycetes</taxon>
        <taxon>Rhizophydiales</taxon>
        <taxon>Rhizophydiales incertae sedis</taxon>
        <taxon>Batrachochytrium</taxon>
    </lineage>
</organism>
<dbReference type="Gene3D" id="1.10.260.30">
    <property type="entry name" value="Signal recognition particle, SRP54 subunit, M-domain"/>
    <property type="match status" value="1"/>
</dbReference>
<dbReference type="SUPFAM" id="SSF52540">
    <property type="entry name" value="P-loop containing nucleoside triphosphate hydrolases"/>
    <property type="match status" value="1"/>
</dbReference>
<dbReference type="GO" id="GO:0005786">
    <property type="term" value="C:signal recognition particle, endoplasmic reticulum targeting"/>
    <property type="evidence" value="ECO:0000318"/>
    <property type="project" value="GO_Central"/>
</dbReference>
<evidence type="ECO:0000256" key="2">
    <source>
        <dbReference type="ARBA" id="ARBA00004496"/>
    </source>
</evidence>
<dbReference type="InterPro" id="IPR000897">
    <property type="entry name" value="SRP54_GTPase_dom"/>
</dbReference>
<dbReference type="EMBL" id="GL882880">
    <property type="protein sequence ID" value="EGF82667.1"/>
    <property type="molecule type" value="Genomic_DNA"/>
</dbReference>
<keyword evidence="9 13" id="KW-0342">GTP-binding</keyword>
<evidence type="ECO:0000313" key="15">
    <source>
        <dbReference type="EMBL" id="EGF82667.1"/>
    </source>
</evidence>
<comment type="domain">
    <text evidence="13">The M domain binds the 7SL RNA and the signal sequence of presecretory proteins.</text>
</comment>
<dbReference type="HAMAP" id="MF_00306">
    <property type="entry name" value="SRP54"/>
    <property type="match status" value="1"/>
</dbReference>
<dbReference type="AlphaFoldDB" id="F4NXE8"/>
<evidence type="ECO:0000313" key="16">
    <source>
        <dbReference type="Proteomes" id="UP000007241"/>
    </source>
</evidence>
<keyword evidence="4 13" id="KW-0963">Cytoplasm</keyword>
<evidence type="ECO:0000256" key="13">
    <source>
        <dbReference type="RuleBase" id="RU364034"/>
    </source>
</evidence>
<keyword evidence="10 13" id="KW-0733">Signal recognition particle</keyword>
<dbReference type="Gene3D" id="3.40.50.300">
    <property type="entry name" value="P-loop containing nucleotide triphosphate hydrolases"/>
    <property type="match status" value="1"/>
</dbReference>